<name>A0A194WTM2_MOLSC</name>
<dbReference type="GO" id="GO:0008270">
    <property type="term" value="F:zinc ion binding"/>
    <property type="evidence" value="ECO:0007669"/>
    <property type="project" value="UniProtKB-KW"/>
</dbReference>
<dbReference type="Gene3D" id="3.30.160.60">
    <property type="entry name" value="Classic Zinc Finger"/>
    <property type="match status" value="1"/>
</dbReference>
<organism evidence="3 4">
    <name type="scientific">Mollisia scopiformis</name>
    <name type="common">Conifer needle endophyte fungus</name>
    <name type="synonym">Phialocephala scopiformis</name>
    <dbReference type="NCBI Taxonomy" id="149040"/>
    <lineage>
        <taxon>Eukaryota</taxon>
        <taxon>Fungi</taxon>
        <taxon>Dikarya</taxon>
        <taxon>Ascomycota</taxon>
        <taxon>Pezizomycotina</taxon>
        <taxon>Leotiomycetes</taxon>
        <taxon>Helotiales</taxon>
        <taxon>Mollisiaceae</taxon>
        <taxon>Mollisia</taxon>
    </lineage>
</organism>
<keyword evidence="1" id="KW-0862">Zinc</keyword>
<evidence type="ECO:0000313" key="4">
    <source>
        <dbReference type="Proteomes" id="UP000070700"/>
    </source>
</evidence>
<dbReference type="SUPFAM" id="SSF57667">
    <property type="entry name" value="beta-beta-alpha zinc fingers"/>
    <property type="match status" value="1"/>
</dbReference>
<dbReference type="PROSITE" id="PS00028">
    <property type="entry name" value="ZINC_FINGER_C2H2_1"/>
    <property type="match status" value="1"/>
</dbReference>
<keyword evidence="1" id="KW-0863">Zinc-finger</keyword>
<accession>A0A194WTM2</accession>
<evidence type="ECO:0000259" key="2">
    <source>
        <dbReference type="PROSITE" id="PS50157"/>
    </source>
</evidence>
<dbReference type="RefSeq" id="XP_018065661.1">
    <property type="nucleotide sequence ID" value="XM_018213452.1"/>
</dbReference>
<dbReference type="SMART" id="SM00355">
    <property type="entry name" value="ZnF_C2H2"/>
    <property type="match status" value="2"/>
</dbReference>
<evidence type="ECO:0000256" key="1">
    <source>
        <dbReference type="PROSITE-ProRule" id="PRU00042"/>
    </source>
</evidence>
<gene>
    <name evidence="3" type="ORF">LY89DRAFT_674637</name>
</gene>
<dbReference type="InParanoid" id="A0A194WTM2"/>
<dbReference type="KEGG" id="psco:LY89DRAFT_674637"/>
<dbReference type="EMBL" id="KQ947427">
    <property type="protein sequence ID" value="KUJ11306.1"/>
    <property type="molecule type" value="Genomic_DNA"/>
</dbReference>
<dbReference type="GeneID" id="28823178"/>
<sequence length="353" mass="38297">MDIADSNISTRKNGCNAWDDEFQAQETERPGAEMNSKQPNFVWSQESSDNLVAAQANANTLPSLPNTRAPPCATTFDSSINHLLTRPLPEIEISDRNIILAELSSLQSRCATLQRLVAGASSPVKQCQCGHGAHQCCVATGTLAPTLPNLSDDDNGSNLIASRLYLPGEELDTGDDGGAPDLFSRGYSRLVPSSFDVVSTESAFQTEDLVQQDYNLFNASIYNTMEADFQDLFDFSAASIQSPQQVDGASALNTTTTFAGGAHNAATISNISATQPANAVVSRVSNNNQRPYNCPHPQCTLAFRRRGDRDHHALSHNPNAPRFSCTYPGCSRVGRRGFLRRDKLAQHQAHMNH</sequence>
<feature type="domain" description="C2H2-type" evidence="2">
    <location>
        <begin position="292"/>
        <end position="321"/>
    </location>
</feature>
<reference evidence="3 4" key="1">
    <citation type="submission" date="2015-10" db="EMBL/GenBank/DDBJ databases">
        <title>Full genome of DAOMC 229536 Phialocephala scopiformis, a fungal endophyte of spruce producing the potent anti-insectan compound rugulosin.</title>
        <authorList>
            <consortium name="DOE Joint Genome Institute"/>
            <person name="Walker A.K."/>
            <person name="Frasz S.L."/>
            <person name="Seifert K.A."/>
            <person name="Miller J.D."/>
            <person name="Mondo S.J."/>
            <person name="Labutti K."/>
            <person name="Lipzen A."/>
            <person name="Dockter R."/>
            <person name="Kennedy M."/>
            <person name="Grigoriev I.V."/>
            <person name="Spatafora J.W."/>
        </authorList>
    </citation>
    <scope>NUCLEOTIDE SEQUENCE [LARGE SCALE GENOMIC DNA]</scope>
    <source>
        <strain evidence="3 4">CBS 120377</strain>
    </source>
</reference>
<keyword evidence="4" id="KW-1185">Reference proteome</keyword>
<dbReference type="InterPro" id="IPR036236">
    <property type="entry name" value="Znf_C2H2_sf"/>
</dbReference>
<dbReference type="Proteomes" id="UP000070700">
    <property type="component" value="Unassembled WGS sequence"/>
</dbReference>
<protein>
    <recommendedName>
        <fullName evidence="2">C2H2-type domain-containing protein</fullName>
    </recommendedName>
</protein>
<dbReference type="AlphaFoldDB" id="A0A194WTM2"/>
<keyword evidence="1" id="KW-0479">Metal-binding</keyword>
<evidence type="ECO:0000313" key="3">
    <source>
        <dbReference type="EMBL" id="KUJ11306.1"/>
    </source>
</evidence>
<dbReference type="InterPro" id="IPR013087">
    <property type="entry name" value="Znf_C2H2_type"/>
</dbReference>
<dbReference type="PROSITE" id="PS50157">
    <property type="entry name" value="ZINC_FINGER_C2H2_2"/>
    <property type="match status" value="1"/>
</dbReference>
<proteinExistence type="predicted"/>
<dbReference type="OrthoDB" id="3559627at2759"/>